<dbReference type="AlphaFoldDB" id="A0A0E9VMP0"/>
<dbReference type="EMBL" id="GBXM01029306">
    <property type="protein sequence ID" value="JAH79271.1"/>
    <property type="molecule type" value="Transcribed_RNA"/>
</dbReference>
<reference evidence="1" key="1">
    <citation type="submission" date="2014-11" db="EMBL/GenBank/DDBJ databases">
        <authorList>
            <person name="Amaro Gonzalez C."/>
        </authorList>
    </citation>
    <scope>NUCLEOTIDE SEQUENCE</scope>
</reference>
<name>A0A0E9VMP0_ANGAN</name>
<organism evidence="1">
    <name type="scientific">Anguilla anguilla</name>
    <name type="common">European freshwater eel</name>
    <name type="synonym">Muraena anguilla</name>
    <dbReference type="NCBI Taxonomy" id="7936"/>
    <lineage>
        <taxon>Eukaryota</taxon>
        <taxon>Metazoa</taxon>
        <taxon>Chordata</taxon>
        <taxon>Craniata</taxon>
        <taxon>Vertebrata</taxon>
        <taxon>Euteleostomi</taxon>
        <taxon>Actinopterygii</taxon>
        <taxon>Neopterygii</taxon>
        <taxon>Teleostei</taxon>
        <taxon>Anguilliformes</taxon>
        <taxon>Anguillidae</taxon>
        <taxon>Anguilla</taxon>
    </lineage>
</organism>
<sequence length="40" mass="4752">MVCFKLGVGYDHFSCVVCLFMQITKMVLQTFMKSYARYDF</sequence>
<evidence type="ECO:0000313" key="1">
    <source>
        <dbReference type="EMBL" id="JAH79271.1"/>
    </source>
</evidence>
<protein>
    <submittedName>
        <fullName evidence="1">Uncharacterized protein</fullName>
    </submittedName>
</protein>
<accession>A0A0E9VMP0</accession>
<reference evidence="1" key="2">
    <citation type="journal article" date="2015" name="Fish Shellfish Immunol.">
        <title>Early steps in the European eel (Anguilla anguilla)-Vibrio vulnificus interaction in the gills: Role of the RtxA13 toxin.</title>
        <authorList>
            <person name="Callol A."/>
            <person name="Pajuelo D."/>
            <person name="Ebbesson L."/>
            <person name="Teles M."/>
            <person name="MacKenzie S."/>
            <person name="Amaro C."/>
        </authorList>
    </citation>
    <scope>NUCLEOTIDE SEQUENCE</scope>
</reference>
<proteinExistence type="predicted"/>